<protein>
    <submittedName>
        <fullName evidence="2">Uncharacterized protein</fullName>
    </submittedName>
</protein>
<dbReference type="AlphaFoldDB" id="A0AAJ0BA75"/>
<keyword evidence="1" id="KW-0812">Transmembrane</keyword>
<evidence type="ECO:0000313" key="2">
    <source>
        <dbReference type="EMBL" id="KAK1754550.1"/>
    </source>
</evidence>
<evidence type="ECO:0000313" key="3">
    <source>
        <dbReference type="Proteomes" id="UP001239445"/>
    </source>
</evidence>
<dbReference type="Proteomes" id="UP001239445">
    <property type="component" value="Unassembled WGS sequence"/>
</dbReference>
<name>A0AAJ0BA75_9PEZI</name>
<sequence>MGSCRGVPTSLGMLGSHLIMTSLASACLLSLCSNTSFLMWKQRRCCPHPGGNIEKRRKVAGMREPCTCPQLYLHT</sequence>
<accession>A0AAJ0BA75</accession>
<feature type="transmembrane region" description="Helical" evidence="1">
    <location>
        <begin position="18"/>
        <end position="40"/>
    </location>
</feature>
<keyword evidence="3" id="KW-1185">Reference proteome</keyword>
<keyword evidence="1" id="KW-1133">Transmembrane helix</keyword>
<gene>
    <name evidence="2" type="ORF">QBC47DRAFT_384217</name>
</gene>
<evidence type="ECO:0000256" key="1">
    <source>
        <dbReference type="SAM" id="Phobius"/>
    </source>
</evidence>
<organism evidence="2 3">
    <name type="scientific">Echria macrotheca</name>
    <dbReference type="NCBI Taxonomy" id="438768"/>
    <lineage>
        <taxon>Eukaryota</taxon>
        <taxon>Fungi</taxon>
        <taxon>Dikarya</taxon>
        <taxon>Ascomycota</taxon>
        <taxon>Pezizomycotina</taxon>
        <taxon>Sordariomycetes</taxon>
        <taxon>Sordariomycetidae</taxon>
        <taxon>Sordariales</taxon>
        <taxon>Schizotheciaceae</taxon>
        <taxon>Echria</taxon>
    </lineage>
</organism>
<dbReference type="PROSITE" id="PS51257">
    <property type="entry name" value="PROKAR_LIPOPROTEIN"/>
    <property type="match status" value="1"/>
</dbReference>
<dbReference type="EMBL" id="MU839835">
    <property type="protein sequence ID" value="KAK1754550.1"/>
    <property type="molecule type" value="Genomic_DNA"/>
</dbReference>
<keyword evidence="1" id="KW-0472">Membrane</keyword>
<reference evidence="2" key="1">
    <citation type="submission" date="2023-06" db="EMBL/GenBank/DDBJ databases">
        <title>Genome-scale phylogeny and comparative genomics of the fungal order Sordariales.</title>
        <authorList>
            <consortium name="Lawrence Berkeley National Laboratory"/>
            <person name="Hensen N."/>
            <person name="Bonometti L."/>
            <person name="Westerberg I."/>
            <person name="Brannstrom I.O."/>
            <person name="Guillou S."/>
            <person name="Cros-Aarteil S."/>
            <person name="Calhoun S."/>
            <person name="Haridas S."/>
            <person name="Kuo A."/>
            <person name="Mondo S."/>
            <person name="Pangilinan J."/>
            <person name="Riley R."/>
            <person name="Labutti K."/>
            <person name="Andreopoulos B."/>
            <person name="Lipzen A."/>
            <person name="Chen C."/>
            <person name="Yanf M."/>
            <person name="Daum C."/>
            <person name="Ng V."/>
            <person name="Clum A."/>
            <person name="Steindorff A."/>
            <person name="Ohm R."/>
            <person name="Martin F."/>
            <person name="Silar P."/>
            <person name="Natvig D."/>
            <person name="Lalanne C."/>
            <person name="Gautier V."/>
            <person name="Ament-Velasquez S.L."/>
            <person name="Kruys A."/>
            <person name="Hutchinson M.I."/>
            <person name="Powell A.J."/>
            <person name="Barry K."/>
            <person name="Miller A.N."/>
            <person name="Grigoriev I.V."/>
            <person name="Debuchy R."/>
            <person name="Gladieux P."/>
            <person name="Thoren M.H."/>
            <person name="Johannesson H."/>
        </authorList>
    </citation>
    <scope>NUCLEOTIDE SEQUENCE</scope>
    <source>
        <strain evidence="2">PSN4</strain>
    </source>
</reference>
<proteinExistence type="predicted"/>
<comment type="caution">
    <text evidence="2">The sequence shown here is derived from an EMBL/GenBank/DDBJ whole genome shotgun (WGS) entry which is preliminary data.</text>
</comment>